<keyword evidence="3" id="KW-0539">Nucleus</keyword>
<dbReference type="GO" id="GO:0006351">
    <property type="term" value="P:DNA-templated transcription"/>
    <property type="evidence" value="ECO:0007669"/>
    <property type="project" value="InterPro"/>
</dbReference>
<dbReference type="GO" id="GO:0005634">
    <property type="term" value="C:nucleus"/>
    <property type="evidence" value="ECO:0007669"/>
    <property type="project" value="UniProtKB-SubCell"/>
</dbReference>
<dbReference type="GeneID" id="28850189"/>
<comment type="subcellular location">
    <subcellularLocation>
        <location evidence="1">Nucleus</location>
    </subcellularLocation>
</comment>
<evidence type="ECO:0000256" key="1">
    <source>
        <dbReference type="ARBA" id="ARBA00004123"/>
    </source>
</evidence>
<dbReference type="EMBL" id="LSBJ02000007">
    <property type="protein sequence ID" value="OAQ61988.1"/>
    <property type="molecule type" value="Genomic_DNA"/>
</dbReference>
<evidence type="ECO:0000256" key="2">
    <source>
        <dbReference type="ARBA" id="ARBA00022723"/>
    </source>
</evidence>
<dbReference type="GO" id="GO:0008270">
    <property type="term" value="F:zinc ion binding"/>
    <property type="evidence" value="ECO:0007669"/>
    <property type="project" value="InterPro"/>
</dbReference>
<dbReference type="InterPro" id="IPR050613">
    <property type="entry name" value="Sec_Metabolite_Reg"/>
</dbReference>
<dbReference type="InterPro" id="IPR007219">
    <property type="entry name" value="XnlR_reg_dom"/>
</dbReference>
<reference evidence="6 7" key="1">
    <citation type="journal article" date="2016" name="PLoS Pathog.">
        <title>Biosynthesis of antibiotic leucinostatins in bio-control fungus Purpureocillium lilacinum and their inhibition on phytophthora revealed by genome mining.</title>
        <authorList>
            <person name="Wang G."/>
            <person name="Liu Z."/>
            <person name="Lin R."/>
            <person name="Li E."/>
            <person name="Mao Z."/>
            <person name="Ling J."/>
            <person name="Yang Y."/>
            <person name="Yin W.B."/>
            <person name="Xie B."/>
        </authorList>
    </citation>
    <scope>NUCLEOTIDE SEQUENCE [LARGE SCALE GENOMIC DNA]</scope>
    <source>
        <strain evidence="6">170</strain>
    </source>
</reference>
<dbReference type="OrthoDB" id="4934715at2759"/>
<dbReference type="GO" id="GO:0003677">
    <property type="term" value="F:DNA binding"/>
    <property type="evidence" value="ECO:0007669"/>
    <property type="project" value="InterPro"/>
</dbReference>
<protein>
    <submittedName>
        <fullName evidence="6">Fungal specific transcription factor domain-containing protein</fullName>
    </submittedName>
</protein>
<dbReference type="Proteomes" id="UP000078397">
    <property type="component" value="Unassembled WGS sequence"/>
</dbReference>
<dbReference type="CDD" id="cd12148">
    <property type="entry name" value="fungal_TF_MHR"/>
    <property type="match status" value="1"/>
</dbReference>
<dbReference type="PANTHER" id="PTHR31001">
    <property type="entry name" value="UNCHARACTERIZED TRANSCRIPTIONAL REGULATORY PROTEIN"/>
    <property type="match status" value="1"/>
</dbReference>
<gene>
    <name evidence="6" type="ORF">VFPPC_07316</name>
</gene>
<dbReference type="KEGG" id="pchm:VFPPC_07316"/>
<feature type="domain" description="Zn(2)-C6 fungal-type" evidence="5">
    <location>
        <begin position="29"/>
        <end position="60"/>
    </location>
</feature>
<dbReference type="PROSITE" id="PS50048">
    <property type="entry name" value="ZN2_CY6_FUNGAL_2"/>
    <property type="match status" value="1"/>
</dbReference>
<evidence type="ECO:0000256" key="3">
    <source>
        <dbReference type="ARBA" id="ARBA00023242"/>
    </source>
</evidence>
<evidence type="ECO:0000256" key="4">
    <source>
        <dbReference type="SAM" id="MobiDB-lite"/>
    </source>
</evidence>
<dbReference type="SMART" id="SM00906">
    <property type="entry name" value="Fungal_trans"/>
    <property type="match status" value="1"/>
</dbReference>
<dbReference type="AlphaFoldDB" id="A0A179F974"/>
<keyword evidence="2" id="KW-0479">Metal-binding</keyword>
<dbReference type="Pfam" id="PF04082">
    <property type="entry name" value="Fungal_trans"/>
    <property type="match status" value="1"/>
</dbReference>
<dbReference type="InterPro" id="IPR036864">
    <property type="entry name" value="Zn2-C6_fun-type_DNA-bd_sf"/>
</dbReference>
<dbReference type="Pfam" id="PF00172">
    <property type="entry name" value="Zn_clus"/>
    <property type="match status" value="1"/>
</dbReference>
<evidence type="ECO:0000313" key="7">
    <source>
        <dbReference type="Proteomes" id="UP000078397"/>
    </source>
</evidence>
<comment type="caution">
    <text evidence="6">The sequence shown here is derived from an EMBL/GenBank/DDBJ whole genome shotgun (WGS) entry which is preliminary data.</text>
</comment>
<dbReference type="CDD" id="cd00067">
    <property type="entry name" value="GAL4"/>
    <property type="match status" value="1"/>
</dbReference>
<dbReference type="SMART" id="SM00066">
    <property type="entry name" value="GAL4"/>
    <property type="match status" value="1"/>
</dbReference>
<feature type="region of interest" description="Disordered" evidence="4">
    <location>
        <begin position="90"/>
        <end position="117"/>
    </location>
</feature>
<feature type="region of interest" description="Disordered" evidence="4">
    <location>
        <begin position="617"/>
        <end position="637"/>
    </location>
</feature>
<evidence type="ECO:0000313" key="6">
    <source>
        <dbReference type="EMBL" id="OAQ61988.1"/>
    </source>
</evidence>
<accession>A0A179F974</accession>
<proteinExistence type="predicted"/>
<dbReference type="GO" id="GO:0000981">
    <property type="term" value="F:DNA-binding transcription factor activity, RNA polymerase II-specific"/>
    <property type="evidence" value="ECO:0007669"/>
    <property type="project" value="InterPro"/>
</dbReference>
<keyword evidence="7" id="KW-1185">Reference proteome</keyword>
<dbReference type="SUPFAM" id="SSF57701">
    <property type="entry name" value="Zn2/Cys6 DNA-binding domain"/>
    <property type="match status" value="1"/>
</dbReference>
<feature type="compositionally biased region" description="Polar residues" evidence="4">
    <location>
        <begin position="92"/>
        <end position="105"/>
    </location>
</feature>
<dbReference type="RefSeq" id="XP_018139692.1">
    <property type="nucleotide sequence ID" value="XM_018286195.1"/>
</dbReference>
<dbReference type="PANTHER" id="PTHR31001:SF49">
    <property type="entry name" value="ZN(II)2CYS6 TRANSCRIPTION FACTOR (EUROFUNG)"/>
    <property type="match status" value="1"/>
</dbReference>
<organism evidence="6 7">
    <name type="scientific">Pochonia chlamydosporia 170</name>
    <dbReference type="NCBI Taxonomy" id="1380566"/>
    <lineage>
        <taxon>Eukaryota</taxon>
        <taxon>Fungi</taxon>
        <taxon>Dikarya</taxon>
        <taxon>Ascomycota</taxon>
        <taxon>Pezizomycotina</taxon>
        <taxon>Sordariomycetes</taxon>
        <taxon>Hypocreomycetidae</taxon>
        <taxon>Hypocreales</taxon>
        <taxon>Clavicipitaceae</taxon>
        <taxon>Pochonia</taxon>
    </lineage>
</organism>
<dbReference type="InterPro" id="IPR001138">
    <property type="entry name" value="Zn2Cys6_DnaBD"/>
</dbReference>
<sequence length="701" mass="78830">MPEPKLTPFTTVFRADETHRIRRNRSAVSCTACQRRKSKCDRQQPCSACVKRNDVASCHFEKTPTSGSGNKKELQARLSKLEQMVKGFASDAPTNPAQSSHSGSYGISEEGDDHRSSDHTVLKGLNTADGVESSYHGATSWAALMSGIRDIQTLLAADGSYDAEDEYVEEYSEDPDLLLGGIPSITIEEVIHSLPSRQDADRLITAYFNARFVALPYIHAHQFRRRYEAFWQNPQSLDFLWISILFSVFAFGSSVVQTSSPTTLPTVASAKFYLSKSAQCLIAGHYLRAKPYAVEAVIIHAHCRNVHKVDSDSTLWSIYGIAVRLAQKRGYHRDPRAIALQLSPFEAEMRRRVWFVIQSSDVLFSFQHGMPSIIDDGLCDTLPPSNLTDEDFDEDSLALPAPRPPTDPIPILAYANKATLARIMRRVVRNALCVETQPYSQVVTLQKDHEKWYAALPPCLKIRTIAETSFTDQNYTIMHRLMLEMMYLKSLCVLHRPYLSKHKTDPKYDSSRQICRDSAVKILNHHVEFDLAMRPGGRMYDDRHMVASLTYHHFLMAAMVLCIDLSETSDYSFEDRSSRIQLLHSIHSIWAARASESRDAKYASQVLRAVLNNVDTPSTTTSSGATPSTSTETSSAAISDANPDFTLPIYDPSFSAMSMNFDDFPRIDTLFGNGTESVDWRSLDQYLRMNHSLIDLDTWDA</sequence>
<dbReference type="STRING" id="1380566.A0A179F974"/>
<evidence type="ECO:0000259" key="5">
    <source>
        <dbReference type="PROSITE" id="PS50048"/>
    </source>
</evidence>
<name>A0A179F974_METCM</name>
<dbReference type="Gene3D" id="4.10.240.10">
    <property type="entry name" value="Zn(2)-C6 fungal-type DNA-binding domain"/>
    <property type="match status" value="1"/>
</dbReference>